<dbReference type="Pfam" id="PF10497">
    <property type="entry name" value="zf-4CXXC_R1"/>
    <property type="match status" value="1"/>
</dbReference>
<sequence length="191" mass="21748">MHRVISFLAMSTVPFSTNGVMGKIVPMAGKKYSFTSLAYVRQLQLRAELNKSTCHQCHQSRVQRPYTVLFKCCNLRPIICPSRPAKKGVKSCHYKFCERCLERSYGMTWVDTVNTPQRSELCPSCLGVCVCVKCTTKRPGINQYSPANTLRLKNDEQPLLFNDPSDDQRNRGGIADDMDRSFANSNRKREQ</sequence>
<name>A0A9P7ZXW6_MORAP</name>
<evidence type="ECO:0000256" key="2">
    <source>
        <dbReference type="ARBA" id="ARBA00023015"/>
    </source>
</evidence>
<reference evidence="7" key="1">
    <citation type="submission" date="2021-07" db="EMBL/GenBank/DDBJ databases">
        <title>Draft genome of Mortierella alpina, strain LL118, isolated from an aspen leaf litter sample.</title>
        <authorList>
            <person name="Yang S."/>
            <person name="Vinatzer B.A."/>
        </authorList>
    </citation>
    <scope>NUCLEOTIDE SEQUENCE</scope>
    <source>
        <strain evidence="7">LL118</strain>
    </source>
</reference>
<proteinExistence type="predicted"/>
<dbReference type="GO" id="GO:0005634">
    <property type="term" value="C:nucleus"/>
    <property type="evidence" value="ECO:0007669"/>
    <property type="project" value="UniProtKB-SubCell"/>
</dbReference>
<keyword evidence="4" id="KW-0539">Nucleus</keyword>
<evidence type="ECO:0000256" key="4">
    <source>
        <dbReference type="ARBA" id="ARBA00023242"/>
    </source>
</evidence>
<evidence type="ECO:0000313" key="7">
    <source>
        <dbReference type="EMBL" id="KAG9319110.1"/>
    </source>
</evidence>
<evidence type="ECO:0000313" key="8">
    <source>
        <dbReference type="Proteomes" id="UP000717515"/>
    </source>
</evidence>
<feature type="region of interest" description="Disordered" evidence="5">
    <location>
        <begin position="155"/>
        <end position="191"/>
    </location>
</feature>
<keyword evidence="2" id="KW-0805">Transcription regulation</keyword>
<dbReference type="InterPro" id="IPR018866">
    <property type="entry name" value="Znf-4CXXC_R1"/>
</dbReference>
<gene>
    <name evidence="7" type="ORF">KVV02_003863</name>
</gene>
<evidence type="ECO:0000256" key="5">
    <source>
        <dbReference type="SAM" id="MobiDB-lite"/>
    </source>
</evidence>
<organism evidence="7 8">
    <name type="scientific">Mortierella alpina</name>
    <name type="common">Oleaginous fungus</name>
    <name type="synonym">Mortierella renispora</name>
    <dbReference type="NCBI Taxonomy" id="64518"/>
    <lineage>
        <taxon>Eukaryota</taxon>
        <taxon>Fungi</taxon>
        <taxon>Fungi incertae sedis</taxon>
        <taxon>Mucoromycota</taxon>
        <taxon>Mortierellomycotina</taxon>
        <taxon>Mortierellomycetes</taxon>
        <taxon>Mortierellales</taxon>
        <taxon>Mortierellaceae</taxon>
        <taxon>Mortierella</taxon>
    </lineage>
</organism>
<accession>A0A9P7ZXW6</accession>
<evidence type="ECO:0000256" key="3">
    <source>
        <dbReference type="ARBA" id="ARBA00023163"/>
    </source>
</evidence>
<dbReference type="Proteomes" id="UP000717515">
    <property type="component" value="Unassembled WGS sequence"/>
</dbReference>
<evidence type="ECO:0000259" key="6">
    <source>
        <dbReference type="Pfam" id="PF10497"/>
    </source>
</evidence>
<comment type="caution">
    <text evidence="7">The sequence shown here is derived from an EMBL/GenBank/DDBJ whole genome shotgun (WGS) entry which is preliminary data.</text>
</comment>
<dbReference type="EMBL" id="JAIFTL010000631">
    <property type="protein sequence ID" value="KAG9319110.1"/>
    <property type="molecule type" value="Genomic_DNA"/>
</dbReference>
<evidence type="ECO:0000256" key="1">
    <source>
        <dbReference type="ARBA" id="ARBA00004123"/>
    </source>
</evidence>
<dbReference type="AlphaFoldDB" id="A0A9P7ZXW6"/>
<comment type="subcellular location">
    <subcellularLocation>
        <location evidence="1">Nucleus</location>
    </subcellularLocation>
</comment>
<keyword evidence="3" id="KW-0804">Transcription</keyword>
<protein>
    <recommendedName>
        <fullName evidence="6">Zinc-finger domain-containing protein</fullName>
    </recommendedName>
</protein>
<feature type="domain" description="Zinc-finger" evidence="6">
    <location>
        <begin position="50"/>
        <end position="138"/>
    </location>
</feature>